<name>A0A6A6F6S1_9PEZI</name>
<evidence type="ECO:0000313" key="2">
    <source>
        <dbReference type="EMBL" id="KAF2209496.1"/>
    </source>
</evidence>
<dbReference type="PANTHER" id="PTHR47843:SF2">
    <property type="entry name" value="BTB DOMAIN-CONTAINING PROTEIN"/>
    <property type="match status" value="1"/>
</dbReference>
<reference evidence="2" key="1">
    <citation type="journal article" date="2020" name="Stud. Mycol.">
        <title>101 Dothideomycetes genomes: a test case for predicting lifestyles and emergence of pathogens.</title>
        <authorList>
            <person name="Haridas S."/>
            <person name="Albert R."/>
            <person name="Binder M."/>
            <person name="Bloem J."/>
            <person name="Labutti K."/>
            <person name="Salamov A."/>
            <person name="Andreopoulos B."/>
            <person name="Baker S."/>
            <person name="Barry K."/>
            <person name="Bills G."/>
            <person name="Bluhm B."/>
            <person name="Cannon C."/>
            <person name="Castanera R."/>
            <person name="Culley D."/>
            <person name="Daum C."/>
            <person name="Ezra D."/>
            <person name="Gonzalez J."/>
            <person name="Henrissat B."/>
            <person name="Kuo A."/>
            <person name="Liang C."/>
            <person name="Lipzen A."/>
            <person name="Lutzoni F."/>
            <person name="Magnuson J."/>
            <person name="Mondo S."/>
            <person name="Nolan M."/>
            <person name="Ohm R."/>
            <person name="Pangilinan J."/>
            <person name="Park H.-J."/>
            <person name="Ramirez L."/>
            <person name="Alfaro M."/>
            <person name="Sun H."/>
            <person name="Tritt A."/>
            <person name="Yoshinaga Y."/>
            <person name="Zwiers L.-H."/>
            <person name="Turgeon B."/>
            <person name="Goodwin S."/>
            <person name="Spatafora J."/>
            <person name="Crous P."/>
            <person name="Grigoriev I."/>
        </authorList>
    </citation>
    <scope>NUCLEOTIDE SEQUENCE</scope>
    <source>
        <strain evidence="2">SCOH1-5</strain>
    </source>
</reference>
<accession>A0A6A6F6S1</accession>
<dbReference type="SUPFAM" id="SSF54695">
    <property type="entry name" value="POZ domain"/>
    <property type="match status" value="1"/>
</dbReference>
<dbReference type="PANTHER" id="PTHR47843">
    <property type="entry name" value="BTB DOMAIN-CONTAINING PROTEIN-RELATED"/>
    <property type="match status" value="1"/>
</dbReference>
<sequence length="231" mass="26670">MASKRAMINEADTMRVAKKRRTKITIIDVIVGHGEDTKTFQLQDFLLVEHSEFFKAALNGQWKEGKENKIELPDDEPGVFEIYAEWLFCGRIASGTDENAKPAQKEIWAEMGLLSRLYVLGEKLIDDEFCDCTLRSMVELRNVISEDGQRYLPSGDDVRNLYDGTTQSSPIRKYLVDLYCHNIGKDWFSNDKARHYPKDFFVDIARKGLPLLNGRKRTDPGEHLERYLKCK</sequence>
<dbReference type="AlphaFoldDB" id="A0A6A6F6S1"/>
<dbReference type="PROSITE" id="PS50097">
    <property type="entry name" value="BTB"/>
    <property type="match status" value="1"/>
</dbReference>
<evidence type="ECO:0000259" key="1">
    <source>
        <dbReference type="PROSITE" id="PS50097"/>
    </source>
</evidence>
<gene>
    <name evidence="2" type="ORF">CERZMDRAFT_86826</name>
</gene>
<dbReference type="OrthoDB" id="3648633at2759"/>
<keyword evidence="3" id="KW-1185">Reference proteome</keyword>
<protein>
    <recommendedName>
        <fullName evidence="1">BTB domain-containing protein</fullName>
    </recommendedName>
</protein>
<dbReference type="InterPro" id="IPR000210">
    <property type="entry name" value="BTB/POZ_dom"/>
</dbReference>
<dbReference type="Pfam" id="PF00651">
    <property type="entry name" value="BTB"/>
    <property type="match status" value="1"/>
</dbReference>
<evidence type="ECO:0000313" key="3">
    <source>
        <dbReference type="Proteomes" id="UP000799539"/>
    </source>
</evidence>
<organism evidence="2 3">
    <name type="scientific">Cercospora zeae-maydis SCOH1-5</name>
    <dbReference type="NCBI Taxonomy" id="717836"/>
    <lineage>
        <taxon>Eukaryota</taxon>
        <taxon>Fungi</taxon>
        <taxon>Dikarya</taxon>
        <taxon>Ascomycota</taxon>
        <taxon>Pezizomycotina</taxon>
        <taxon>Dothideomycetes</taxon>
        <taxon>Dothideomycetidae</taxon>
        <taxon>Mycosphaerellales</taxon>
        <taxon>Mycosphaerellaceae</taxon>
        <taxon>Cercospora</taxon>
    </lineage>
</organism>
<dbReference type="InterPro" id="IPR011333">
    <property type="entry name" value="SKP1/BTB/POZ_sf"/>
</dbReference>
<dbReference type="CDD" id="cd18186">
    <property type="entry name" value="BTB_POZ_ZBTB_KLHL-like"/>
    <property type="match status" value="1"/>
</dbReference>
<dbReference type="EMBL" id="ML992686">
    <property type="protein sequence ID" value="KAF2209496.1"/>
    <property type="molecule type" value="Genomic_DNA"/>
</dbReference>
<dbReference type="Gene3D" id="3.30.710.10">
    <property type="entry name" value="Potassium Channel Kv1.1, Chain A"/>
    <property type="match status" value="1"/>
</dbReference>
<proteinExistence type="predicted"/>
<feature type="domain" description="BTB" evidence="1">
    <location>
        <begin position="27"/>
        <end position="96"/>
    </location>
</feature>
<dbReference type="Proteomes" id="UP000799539">
    <property type="component" value="Unassembled WGS sequence"/>
</dbReference>